<dbReference type="Proteomes" id="UP000242815">
    <property type="component" value="Unassembled WGS sequence"/>
</dbReference>
<proteinExistence type="predicted"/>
<organism evidence="1 2">
    <name type="scientific">Halopseudomonas formosensis</name>
    <dbReference type="NCBI Taxonomy" id="1002526"/>
    <lineage>
        <taxon>Bacteria</taxon>
        <taxon>Pseudomonadati</taxon>
        <taxon>Pseudomonadota</taxon>
        <taxon>Gammaproteobacteria</taxon>
        <taxon>Pseudomonadales</taxon>
        <taxon>Pseudomonadaceae</taxon>
        <taxon>Halopseudomonas</taxon>
    </lineage>
</organism>
<name>A0A1I6AJM4_9GAMM</name>
<reference evidence="1 2" key="1">
    <citation type="submission" date="2016-10" db="EMBL/GenBank/DDBJ databases">
        <authorList>
            <person name="de Groot N.N."/>
        </authorList>
    </citation>
    <scope>NUCLEOTIDE SEQUENCE [LARGE SCALE GENOMIC DNA]</scope>
    <source>
        <strain evidence="1 2">JCM 18415</strain>
    </source>
</reference>
<dbReference type="RefSeq" id="WP_177197780.1">
    <property type="nucleotide sequence ID" value="NZ_FOYD01000002.1"/>
</dbReference>
<dbReference type="SUPFAM" id="SSF69304">
    <property type="entry name" value="Tricorn protease N-terminal domain"/>
    <property type="match status" value="1"/>
</dbReference>
<protein>
    <submittedName>
        <fullName evidence="1">Uncharacterized protein</fullName>
    </submittedName>
</protein>
<dbReference type="STRING" id="1002526.SAMN05216578_102151"/>
<accession>A0A1I6AJM4</accession>
<gene>
    <name evidence="1" type="ORF">SAMN05216578_102151</name>
</gene>
<dbReference type="Gene3D" id="2.130.10.10">
    <property type="entry name" value="YVTN repeat-like/Quinoprotein amine dehydrogenase"/>
    <property type="match status" value="1"/>
</dbReference>
<dbReference type="AlphaFoldDB" id="A0A1I6AJM4"/>
<evidence type="ECO:0000313" key="1">
    <source>
        <dbReference type="EMBL" id="SFQ68860.1"/>
    </source>
</evidence>
<dbReference type="InterPro" id="IPR015943">
    <property type="entry name" value="WD40/YVTN_repeat-like_dom_sf"/>
</dbReference>
<sequence>MSNYNPLERAIARTLSRFPFIKQLAKSAYSRLMYVRNKKPYKSQAVSSPNIIASSSGSSFFGYYDKSPENSKGLVLSCSTDANTSKLPALNQEIKLCVFNQQGDVLVQVPVNAHNWQQGCRAQWLDDDFFIYNDFNEDAKAYISRVFSVSDRREVRTFSYPVQDSFKRDYFISLNYQRLMTLRPDYGYRNLPNLDAATLADLKIDGLWKIDFATGEARLLISIADACRLKHDDAFGSAVHKLNHVIISPDGSQFIFMHRFLVDGQRFDRLIVANSETAEMRLLADYGMVSHCFWADNETVLGYLRGPNGKDGYWLLNVNSGEFKELPCSELEKYGDGHPHVHGDWFITDTYPDKARMQHLLWCNWKTGEVKHVGEFFHGFEFNGESRCDLHPRLSPDGKSVYFDSVFSGQRQLYKMDLPV</sequence>
<dbReference type="EMBL" id="FOYD01000002">
    <property type="protein sequence ID" value="SFQ68860.1"/>
    <property type="molecule type" value="Genomic_DNA"/>
</dbReference>
<evidence type="ECO:0000313" key="2">
    <source>
        <dbReference type="Proteomes" id="UP000242815"/>
    </source>
</evidence>